<accession>A0A0G1F4B4</accession>
<keyword evidence="1" id="KW-0812">Transmembrane</keyword>
<proteinExistence type="predicted"/>
<protein>
    <submittedName>
        <fullName evidence="2">Uncharacterized protein</fullName>
    </submittedName>
</protein>
<keyword evidence="1" id="KW-0472">Membrane</keyword>
<comment type="caution">
    <text evidence="2">The sequence shown here is derived from an EMBL/GenBank/DDBJ whole genome shotgun (WGS) entry which is preliminary data.</text>
</comment>
<gene>
    <name evidence="2" type="ORF">UV58_C0017G0003</name>
</gene>
<reference evidence="2 3" key="1">
    <citation type="journal article" date="2015" name="Nature">
        <title>rRNA introns, odd ribosomes, and small enigmatic genomes across a large radiation of phyla.</title>
        <authorList>
            <person name="Brown C.T."/>
            <person name="Hug L.A."/>
            <person name="Thomas B.C."/>
            <person name="Sharon I."/>
            <person name="Castelle C.J."/>
            <person name="Singh A."/>
            <person name="Wilkins M.J."/>
            <person name="Williams K.H."/>
            <person name="Banfield J.F."/>
        </authorList>
    </citation>
    <scope>NUCLEOTIDE SEQUENCE [LARGE SCALE GENOMIC DNA]</scope>
</reference>
<name>A0A0G1F4B4_9BACT</name>
<evidence type="ECO:0000313" key="3">
    <source>
        <dbReference type="Proteomes" id="UP000034810"/>
    </source>
</evidence>
<evidence type="ECO:0000256" key="1">
    <source>
        <dbReference type="SAM" id="Phobius"/>
    </source>
</evidence>
<keyword evidence="1" id="KW-1133">Transmembrane helix</keyword>
<evidence type="ECO:0000313" key="2">
    <source>
        <dbReference type="EMBL" id="KKS81713.1"/>
    </source>
</evidence>
<dbReference type="Proteomes" id="UP000034810">
    <property type="component" value="Unassembled WGS sequence"/>
</dbReference>
<sequence>MLEAYTEKAAAERSGRVTAIKVTIAAAVIISIVAYIFL</sequence>
<dbReference type="EMBL" id="LCFA01000017">
    <property type="protein sequence ID" value="KKS81713.1"/>
    <property type="molecule type" value="Genomic_DNA"/>
</dbReference>
<organism evidence="2 3">
    <name type="scientific">Candidatus Wolfebacteria bacterium GW2011_GWC1_43_10</name>
    <dbReference type="NCBI Taxonomy" id="1619011"/>
    <lineage>
        <taxon>Bacteria</taxon>
        <taxon>Candidatus Wolfeibacteriota</taxon>
    </lineage>
</organism>
<dbReference type="AlphaFoldDB" id="A0A0G1F4B4"/>
<feature type="transmembrane region" description="Helical" evidence="1">
    <location>
        <begin position="18"/>
        <end position="37"/>
    </location>
</feature>